<dbReference type="Proteomes" id="UP000243589">
    <property type="component" value="Unassembled WGS sequence"/>
</dbReference>
<dbReference type="PANTHER" id="PTHR22642">
    <property type="entry name" value="IMIDAZOLONEPROPIONASE"/>
    <property type="match status" value="1"/>
</dbReference>
<name>A0A150H4Z1_9MICO</name>
<sequence>MSSRRRLFLGARFLTFEKSQPQASAVLVDGEKIVAAGEADELRAHTAGAETVDLGGATAMPGFVDAHIHGLSQALGAEQLSLFGTESLEQAMTALADYASGVPDGEWITGAGWDFTKWGLDAQPDRAHLEKAAPNNPVALWSIDYHTLWVNGLALEEAGVGPRTPDPHDGEYVREPGGRLTGIIREGAAELVKAAIPDPSASAAADALKVQQRTWLSEGLTGLHEIEGELSRRAWLELGQRGEQDIRVVKYLRPQELAWAKSSGWTTGEGDSWFHHGGLKLFADGALGSHTCHMSSPFPPADGEEAPNYGAEVISEDALTDAMIEAYRAGIVPIVHAIGDQAVHQVLGAYERSAGEHSAAEKRLGRTLRRRIEHSQFVQPGDIQRFADLGVIASMQPRHCISDLHLLAQIPLDAALAGYAWTQLEDAGAALAFGSDAPVEPSTPWAAVYAAMTRADISGDRSSAYQPERRMSAYRAIAAHTSGAAFAAGRENVSGRIAPGMEADFITVDTDPLAREGADGAVSFEQAYPDDDALFEQAEAIRDARVETAVVGGQVRFSR</sequence>
<dbReference type="InterPro" id="IPR011059">
    <property type="entry name" value="Metal-dep_hydrolase_composite"/>
</dbReference>
<dbReference type="Gene3D" id="3.10.310.70">
    <property type="match status" value="1"/>
</dbReference>
<organism evidence="2 3">
    <name type="scientific">Brevibacterium ravenspurgense</name>
    <dbReference type="NCBI Taxonomy" id="479117"/>
    <lineage>
        <taxon>Bacteria</taxon>
        <taxon>Bacillati</taxon>
        <taxon>Actinomycetota</taxon>
        <taxon>Actinomycetes</taxon>
        <taxon>Micrococcales</taxon>
        <taxon>Brevibacteriaceae</taxon>
        <taxon>Brevibacterium</taxon>
    </lineage>
</organism>
<comment type="caution">
    <text evidence="2">The sequence shown here is derived from an EMBL/GenBank/DDBJ whole genome shotgun (WGS) entry which is preliminary data.</text>
</comment>
<accession>A0A150H4Z1</accession>
<dbReference type="SUPFAM" id="SSF51556">
    <property type="entry name" value="Metallo-dependent hydrolases"/>
    <property type="match status" value="1"/>
</dbReference>
<dbReference type="CDD" id="cd01300">
    <property type="entry name" value="YtcJ_like"/>
    <property type="match status" value="1"/>
</dbReference>
<evidence type="ECO:0000313" key="2">
    <source>
        <dbReference type="EMBL" id="KXZ57189.1"/>
    </source>
</evidence>
<dbReference type="Gene3D" id="3.20.20.140">
    <property type="entry name" value="Metal-dependent hydrolases"/>
    <property type="match status" value="1"/>
</dbReference>
<dbReference type="Pfam" id="PF07969">
    <property type="entry name" value="Amidohydro_3"/>
    <property type="match status" value="1"/>
</dbReference>
<dbReference type="Gene3D" id="2.30.40.10">
    <property type="entry name" value="Urease, subunit C, domain 1"/>
    <property type="match status" value="1"/>
</dbReference>
<keyword evidence="2" id="KW-0378">Hydrolase</keyword>
<feature type="domain" description="Amidohydrolase 3" evidence="1">
    <location>
        <begin position="50"/>
        <end position="518"/>
    </location>
</feature>
<protein>
    <submittedName>
        <fullName evidence="2">N-substituted formamide deformylase</fullName>
        <ecNumber evidence="2">3.5.1.91</ecNumber>
    </submittedName>
</protein>
<dbReference type="SUPFAM" id="SSF51338">
    <property type="entry name" value="Composite domain of metallo-dependent hydrolases"/>
    <property type="match status" value="1"/>
</dbReference>
<dbReference type="EC" id="3.5.1.91" evidence="2"/>
<dbReference type="PATRIC" id="fig|479117.4.peg.2003"/>
<dbReference type="InterPro" id="IPR033932">
    <property type="entry name" value="YtcJ-like"/>
</dbReference>
<evidence type="ECO:0000259" key="1">
    <source>
        <dbReference type="Pfam" id="PF07969"/>
    </source>
</evidence>
<keyword evidence="3" id="KW-1185">Reference proteome</keyword>
<dbReference type="PANTHER" id="PTHR22642:SF2">
    <property type="entry name" value="PROTEIN LONG AFTER FAR-RED 3"/>
    <property type="match status" value="1"/>
</dbReference>
<proteinExistence type="predicted"/>
<gene>
    <name evidence="2" type="primary">nfdA_2</name>
    <name evidence="2" type="ORF">Bravens_02019</name>
</gene>
<dbReference type="EMBL" id="LQQC01000013">
    <property type="protein sequence ID" value="KXZ57189.1"/>
    <property type="molecule type" value="Genomic_DNA"/>
</dbReference>
<dbReference type="InterPro" id="IPR013108">
    <property type="entry name" value="Amidohydro_3"/>
</dbReference>
<dbReference type="GO" id="GO:0016810">
    <property type="term" value="F:hydrolase activity, acting on carbon-nitrogen (but not peptide) bonds"/>
    <property type="evidence" value="ECO:0007669"/>
    <property type="project" value="InterPro"/>
</dbReference>
<evidence type="ECO:0000313" key="3">
    <source>
        <dbReference type="Proteomes" id="UP000243589"/>
    </source>
</evidence>
<dbReference type="RefSeq" id="WP_062023082.1">
    <property type="nucleotide sequence ID" value="NZ_LQQC01000013.1"/>
</dbReference>
<dbReference type="AlphaFoldDB" id="A0A150H4Z1"/>
<reference evidence="2 3" key="1">
    <citation type="submission" date="2016-01" db="EMBL/GenBank/DDBJ databases">
        <title>Use of Whole Genome Sequencing to ascertain that Brevibacterium massiliense (Roux, Raoult 2009) is a later heterotypic synonym of Brevibacterium ravenspurgense (Mages 2008).</title>
        <authorList>
            <person name="Bernier A.-M."/>
            <person name="Burdz T."/>
            <person name="Huynh C."/>
            <person name="Pachecho A.L."/>
            <person name="Wiebe D."/>
            <person name="Bonner C."/>
            <person name="Bernard K."/>
        </authorList>
    </citation>
    <scope>NUCLEOTIDE SEQUENCE [LARGE SCALE GENOMIC DNA]</scope>
    <source>
        <strain evidence="2 3">CCUG56047</strain>
    </source>
</reference>
<dbReference type="InterPro" id="IPR032466">
    <property type="entry name" value="Metal_Hydrolase"/>
</dbReference>